<dbReference type="SMART" id="SM00062">
    <property type="entry name" value="PBPb"/>
    <property type="match status" value="1"/>
</dbReference>
<evidence type="ECO:0000313" key="6">
    <source>
        <dbReference type="EMBL" id="CPR22070.1"/>
    </source>
</evidence>
<dbReference type="Gene3D" id="3.40.190.10">
    <property type="entry name" value="Periplasmic binding protein-like II"/>
    <property type="match status" value="2"/>
</dbReference>
<dbReference type="KEGG" id="fil:BN1229_v1_2410"/>
<gene>
    <name evidence="6" type="primary">aapJ</name>
    <name evidence="6" type="ORF">YBN1229_v1_3503</name>
</gene>
<reference evidence="7" key="1">
    <citation type="submission" date="2015-02" db="EMBL/GenBank/DDBJ databases">
        <authorList>
            <person name="Chooi Y.-H."/>
        </authorList>
    </citation>
    <scope>NUCLEOTIDE SEQUENCE [LARGE SCALE GENOMIC DNA]</scope>
    <source>
        <strain evidence="7">strain Y</strain>
    </source>
</reference>
<dbReference type="Pfam" id="PF00497">
    <property type="entry name" value="SBP_bac_3"/>
    <property type="match status" value="1"/>
</dbReference>
<dbReference type="KEGG" id="fiy:BN1229_v1_3503"/>
<dbReference type="InterPro" id="IPR018313">
    <property type="entry name" value="SBP_3_CS"/>
</dbReference>
<dbReference type="InterPro" id="IPR051455">
    <property type="entry name" value="Bact_solute-bind_prot3"/>
</dbReference>
<comment type="similarity">
    <text evidence="1 4">Belongs to the bacterial solute-binding protein 3 family.</text>
</comment>
<dbReference type="PANTHER" id="PTHR30085">
    <property type="entry name" value="AMINO ACID ABC TRANSPORTER PERMEASE"/>
    <property type="match status" value="1"/>
</dbReference>
<keyword evidence="7" id="KW-1185">Reference proteome</keyword>
<dbReference type="Proteomes" id="UP000033187">
    <property type="component" value="Chromosome 1"/>
</dbReference>
<dbReference type="EMBL" id="LN829119">
    <property type="protein sequence ID" value="CPR22070.1"/>
    <property type="molecule type" value="Genomic_DNA"/>
</dbReference>
<evidence type="ECO:0000256" key="2">
    <source>
        <dbReference type="ARBA" id="ARBA00022448"/>
    </source>
</evidence>
<dbReference type="InterPro" id="IPR001638">
    <property type="entry name" value="Solute-binding_3/MltF_N"/>
</dbReference>
<evidence type="ECO:0000256" key="1">
    <source>
        <dbReference type="ARBA" id="ARBA00010333"/>
    </source>
</evidence>
<dbReference type="SUPFAM" id="SSF53850">
    <property type="entry name" value="Periplasmic binding protein-like II"/>
    <property type="match status" value="1"/>
</dbReference>
<name>A0A0D6JK92_9HYPH</name>
<feature type="domain" description="Solute-binding protein family 3/N-terminal" evidence="5">
    <location>
        <begin position="67"/>
        <end position="296"/>
    </location>
</feature>
<accession>A0A0D6JK92</accession>
<proteinExistence type="inferred from homology"/>
<evidence type="ECO:0000259" key="5">
    <source>
        <dbReference type="SMART" id="SM00062"/>
    </source>
</evidence>
<evidence type="ECO:0000256" key="3">
    <source>
        <dbReference type="ARBA" id="ARBA00022729"/>
    </source>
</evidence>
<sequence length="371" mass="40260">MHVPRVGAVRVCRSAGDVLGNLHLTSWVLAQLSRAFYAALTLGVLAASPGAVVNAATTLDAVKARGHVVCGVRADVVGFSQVDARGRWSGLEVDFCRALAAAALGSKDAIEFWAVSNSERYRLLSRGEIDVLAGGADFTLSRDTELGVRFVDTLFHDGTMFMVRRSQNIFSALELSGASVCVLEGARGKAEVAEFFEMRGMRYQPVASNSWTDVVNAYLSGSCNAIAGEMSILAAARMKFPVPQEHAILPDSISKEPIGPAVRQGDERWFSIVRWTLMALIRAEELGVTSKNAEAKLSSTRPSVRRLLGVNFNFGQAMGLNADWAYQAILQVGNYGELFERNLGSRSPLRLERGLNKLWAEGGLMYAMPLR</sequence>
<dbReference type="PROSITE" id="PS01039">
    <property type="entry name" value="SBP_BACTERIAL_3"/>
    <property type="match status" value="1"/>
</dbReference>
<evidence type="ECO:0000313" key="7">
    <source>
        <dbReference type="Proteomes" id="UP000033187"/>
    </source>
</evidence>
<dbReference type="AlphaFoldDB" id="A0A0D6JK92"/>
<dbReference type="CDD" id="cd13692">
    <property type="entry name" value="PBP2_BztA"/>
    <property type="match status" value="1"/>
</dbReference>
<keyword evidence="3" id="KW-0732">Signal</keyword>
<keyword evidence="2" id="KW-0813">Transport</keyword>
<evidence type="ECO:0000256" key="4">
    <source>
        <dbReference type="RuleBase" id="RU003744"/>
    </source>
</evidence>
<dbReference type="GO" id="GO:0006865">
    <property type="term" value="P:amino acid transport"/>
    <property type="evidence" value="ECO:0007669"/>
    <property type="project" value="TreeGrafter"/>
</dbReference>
<organism evidence="6 7">
    <name type="scientific">Candidatus Filomicrobium marinum</name>
    <dbReference type="NCBI Taxonomy" id="1608628"/>
    <lineage>
        <taxon>Bacteria</taxon>
        <taxon>Pseudomonadati</taxon>
        <taxon>Pseudomonadota</taxon>
        <taxon>Alphaproteobacteria</taxon>
        <taxon>Hyphomicrobiales</taxon>
        <taxon>Hyphomicrobiaceae</taxon>
        <taxon>Filomicrobium</taxon>
    </lineage>
</organism>
<dbReference type="PANTHER" id="PTHR30085:SF7">
    <property type="entry name" value="AMINO-ACID ABC TRANSPORTER-BINDING PROTEIN YHDW-RELATED"/>
    <property type="match status" value="1"/>
</dbReference>
<protein>
    <submittedName>
        <fullName evidence="6">General L-amino acid-binding periplasmic protein AapJ</fullName>
    </submittedName>
</protein>